<comment type="caution">
    <text evidence="8">The sequence shown here is derived from an EMBL/GenBank/DDBJ whole genome shotgun (WGS) entry which is preliminary data.</text>
</comment>
<dbReference type="InterPro" id="IPR037185">
    <property type="entry name" value="EmrE-like"/>
</dbReference>
<evidence type="ECO:0000256" key="7">
    <source>
        <dbReference type="RuleBase" id="RU368015"/>
    </source>
</evidence>
<protein>
    <recommendedName>
        <fullName evidence="7">Probable purine permease</fullName>
    </recommendedName>
</protein>
<keyword evidence="4 7" id="KW-0812">Transmembrane</keyword>
<dbReference type="PANTHER" id="PTHR31376:SF8">
    <property type="entry name" value="PURINE PERMEASE-RELATED"/>
    <property type="match status" value="1"/>
</dbReference>
<dbReference type="GO" id="GO:0005345">
    <property type="term" value="F:purine nucleobase transmembrane transporter activity"/>
    <property type="evidence" value="ECO:0007669"/>
    <property type="project" value="UniProtKB-UniRule"/>
</dbReference>
<accession>A0A7J7LZ20</accession>
<organism evidence="8 9">
    <name type="scientific">Kingdonia uniflora</name>
    <dbReference type="NCBI Taxonomy" id="39325"/>
    <lineage>
        <taxon>Eukaryota</taxon>
        <taxon>Viridiplantae</taxon>
        <taxon>Streptophyta</taxon>
        <taxon>Embryophyta</taxon>
        <taxon>Tracheophyta</taxon>
        <taxon>Spermatophyta</taxon>
        <taxon>Magnoliopsida</taxon>
        <taxon>Ranunculales</taxon>
        <taxon>Circaeasteraceae</taxon>
        <taxon>Kingdonia</taxon>
    </lineage>
</organism>
<evidence type="ECO:0000256" key="1">
    <source>
        <dbReference type="ARBA" id="ARBA00004141"/>
    </source>
</evidence>
<feature type="transmembrane region" description="Helical" evidence="7">
    <location>
        <begin position="103"/>
        <end position="121"/>
    </location>
</feature>
<dbReference type="Proteomes" id="UP000541444">
    <property type="component" value="Unassembled WGS sequence"/>
</dbReference>
<feature type="transmembrane region" description="Helical" evidence="7">
    <location>
        <begin position="191"/>
        <end position="211"/>
    </location>
</feature>
<keyword evidence="5 7" id="KW-1133">Transmembrane helix</keyword>
<evidence type="ECO:0000313" key="9">
    <source>
        <dbReference type="Proteomes" id="UP000541444"/>
    </source>
</evidence>
<comment type="similarity">
    <text evidence="2 7">Belongs to the purine permeases (TC 2.A.7.14) family.</text>
</comment>
<dbReference type="AlphaFoldDB" id="A0A7J7LZ20"/>
<feature type="transmembrane region" description="Helical" evidence="7">
    <location>
        <begin position="133"/>
        <end position="152"/>
    </location>
</feature>
<proteinExistence type="inferred from homology"/>
<dbReference type="OrthoDB" id="1865379at2759"/>
<sequence length="380" mass="42323">MEVESQVSRQRDIRKRENKRKKLILKRSVLLINCILLAIGTCGGPLILRLYFVHGGKSIWLSSWLQTAGFPVMIVPLLVFYFLRRKNSPEGTRSKPFIITCRLFVGNMFLGILIGVDNYLYSSGAAKLPVSTSSLLLSTQLAFTASFSFLMVKQKFTSYSINAVVLLIVAALILGLHSSGDRPNGASNKEYYIGFIMTLAAAVLYGFFLPATELMYKKAKQGITYSLVLEMQVVMSMFATAFSTVGMLVNKDFQIRGTQVIPREAREYGIGETKYYLVLVMSALAWQFYFLGAIGVIFCSSSLFSGIMTSVLLPVTEIFGVIFFKEDFTSEKGVALALSIWGFISYFYGEFKQSKKLKKLILPNMEEPGSTADARANSLN</sequence>
<feature type="transmembrane region" description="Helical" evidence="7">
    <location>
        <begin position="159"/>
        <end position="179"/>
    </location>
</feature>
<evidence type="ECO:0000313" key="8">
    <source>
        <dbReference type="EMBL" id="KAF6147832.1"/>
    </source>
</evidence>
<evidence type="ECO:0000256" key="3">
    <source>
        <dbReference type="ARBA" id="ARBA00022448"/>
    </source>
</evidence>
<dbReference type="GO" id="GO:0015211">
    <property type="term" value="F:purine nucleoside transmembrane transporter activity"/>
    <property type="evidence" value="ECO:0007669"/>
    <property type="project" value="UniProtKB-UniRule"/>
</dbReference>
<feature type="transmembrane region" description="Helical" evidence="7">
    <location>
        <begin position="306"/>
        <end position="324"/>
    </location>
</feature>
<evidence type="ECO:0000256" key="4">
    <source>
        <dbReference type="ARBA" id="ARBA00022692"/>
    </source>
</evidence>
<feature type="transmembrane region" description="Helical" evidence="7">
    <location>
        <begin position="275"/>
        <end position="299"/>
    </location>
</feature>
<name>A0A7J7LZ20_9MAGN</name>
<dbReference type="GO" id="GO:0016020">
    <property type="term" value="C:membrane"/>
    <property type="evidence" value="ECO:0007669"/>
    <property type="project" value="UniProtKB-SubCell"/>
</dbReference>
<feature type="transmembrane region" description="Helical" evidence="7">
    <location>
        <begin position="64"/>
        <end position="83"/>
    </location>
</feature>
<dbReference type="InterPro" id="IPR030182">
    <property type="entry name" value="PUP_plant"/>
</dbReference>
<keyword evidence="9" id="KW-1185">Reference proteome</keyword>
<dbReference type="Pfam" id="PF16913">
    <property type="entry name" value="PUNUT"/>
    <property type="match status" value="1"/>
</dbReference>
<gene>
    <name evidence="8" type="ORF">GIB67_014412</name>
</gene>
<keyword evidence="3 7" id="KW-0813">Transport</keyword>
<dbReference type="EMBL" id="JACGCM010001872">
    <property type="protein sequence ID" value="KAF6147832.1"/>
    <property type="molecule type" value="Genomic_DNA"/>
</dbReference>
<comment type="subcellular location">
    <subcellularLocation>
        <location evidence="1 7">Membrane</location>
        <topology evidence="1 7">Multi-pass membrane protein</topology>
    </subcellularLocation>
</comment>
<reference evidence="8 9" key="1">
    <citation type="journal article" date="2020" name="IScience">
        <title>Genome Sequencing of the Endangered Kingdonia uniflora (Circaeasteraceae, Ranunculales) Reveals Potential Mechanisms of Evolutionary Specialization.</title>
        <authorList>
            <person name="Sun Y."/>
            <person name="Deng T."/>
            <person name="Zhang A."/>
            <person name="Moore M.J."/>
            <person name="Landis J.B."/>
            <person name="Lin N."/>
            <person name="Zhang H."/>
            <person name="Zhang X."/>
            <person name="Huang J."/>
            <person name="Zhang X."/>
            <person name="Sun H."/>
            <person name="Wang H."/>
        </authorList>
    </citation>
    <scope>NUCLEOTIDE SEQUENCE [LARGE SCALE GENOMIC DNA]</scope>
    <source>
        <strain evidence="8">TB1705</strain>
        <tissue evidence="8">Leaf</tissue>
    </source>
</reference>
<dbReference type="PANTHER" id="PTHR31376">
    <property type="entry name" value="OS09G0467300 PROTEIN-RELATED"/>
    <property type="match status" value="1"/>
</dbReference>
<evidence type="ECO:0000256" key="2">
    <source>
        <dbReference type="ARBA" id="ARBA00006213"/>
    </source>
</evidence>
<dbReference type="SUPFAM" id="SSF103481">
    <property type="entry name" value="Multidrug resistance efflux transporter EmrE"/>
    <property type="match status" value="1"/>
</dbReference>
<keyword evidence="6 7" id="KW-0472">Membrane</keyword>
<evidence type="ECO:0000256" key="5">
    <source>
        <dbReference type="ARBA" id="ARBA00022989"/>
    </source>
</evidence>
<feature type="transmembrane region" description="Helical" evidence="7">
    <location>
        <begin position="223"/>
        <end position="249"/>
    </location>
</feature>
<evidence type="ECO:0000256" key="6">
    <source>
        <dbReference type="ARBA" id="ARBA00023136"/>
    </source>
</evidence>
<feature type="transmembrane region" description="Helical" evidence="7">
    <location>
        <begin position="29"/>
        <end position="52"/>
    </location>
</feature>
<feature type="transmembrane region" description="Helical" evidence="7">
    <location>
        <begin position="330"/>
        <end position="349"/>
    </location>
</feature>